<proteinExistence type="predicted"/>
<evidence type="ECO:0000256" key="4">
    <source>
        <dbReference type="ARBA" id="ARBA00022597"/>
    </source>
</evidence>
<dbReference type="PANTHER" id="PTHR32502">
    <property type="entry name" value="N-ACETYLGALACTOSAMINE PERMEASE II COMPONENT-RELATED"/>
    <property type="match status" value="1"/>
</dbReference>
<dbReference type="Pfam" id="PF03609">
    <property type="entry name" value="EII-Sor"/>
    <property type="match status" value="1"/>
</dbReference>
<dbReference type="EMBL" id="CAKE01000015">
    <property type="protein sequence ID" value="CCI82108.1"/>
    <property type="molecule type" value="Genomic_DNA"/>
</dbReference>
<keyword evidence="5" id="KW-0598">Phosphotransferase system</keyword>
<keyword evidence="11" id="KW-0670">Pyruvate</keyword>
<dbReference type="GeneID" id="82847329"/>
<feature type="transmembrane region" description="Helical" evidence="10">
    <location>
        <begin position="91"/>
        <end position="114"/>
    </location>
</feature>
<sequence>MIAWWQILLLTLYAGYEILDELQIYSSLNTPVGAGLVAGIVMGDMGKGLMIGAAMQLMVLGVGTFGGASKIDATTGTVLATAFSVSVSGLSWQAAVSSIAVPVAAIMVQLDVLARFTNTFFAHRIDHFIDTQNYKAIERNFLYGAIPWALSRAIPVFVALAFGRGLVQNIANALNGDLKWLGTGLTVAGAALPAVGFAILLRYLPVKKHIAYLILGFTVTTLFATMFTNIQTLGTGLAAASKGFTTVFNGLPMLAIALLGLALAILHYKGIPVSKAKSEIDAQSAEKTSLDANDEGEITDDEL</sequence>
<keyword evidence="8 10" id="KW-0472">Membrane</keyword>
<feature type="transmembrane region" description="Helical" evidence="10">
    <location>
        <begin position="24"/>
        <end position="42"/>
    </location>
</feature>
<organism evidence="11 12">
    <name type="scientific">Lactobacillus hominis DSM 23910 = CRBIP 24.179</name>
    <dbReference type="NCBI Taxonomy" id="1423758"/>
    <lineage>
        <taxon>Bacteria</taxon>
        <taxon>Bacillati</taxon>
        <taxon>Bacillota</taxon>
        <taxon>Bacilli</taxon>
        <taxon>Lactobacillales</taxon>
        <taxon>Lactobacillaceae</taxon>
        <taxon>Lactobacillus</taxon>
    </lineage>
</organism>
<keyword evidence="12" id="KW-1185">Reference proteome</keyword>
<feature type="transmembrane region" description="Helical" evidence="10">
    <location>
        <begin position="141"/>
        <end position="162"/>
    </location>
</feature>
<evidence type="ECO:0000256" key="1">
    <source>
        <dbReference type="ARBA" id="ARBA00004651"/>
    </source>
</evidence>
<feature type="region of interest" description="Disordered" evidence="9">
    <location>
        <begin position="278"/>
        <end position="303"/>
    </location>
</feature>
<feature type="transmembrane region" description="Helical" evidence="10">
    <location>
        <begin position="182"/>
        <end position="203"/>
    </location>
</feature>
<feature type="transmembrane region" description="Helical" evidence="10">
    <location>
        <begin position="250"/>
        <end position="268"/>
    </location>
</feature>
<feature type="transmembrane region" description="Helical" evidence="10">
    <location>
        <begin position="49"/>
        <end position="71"/>
    </location>
</feature>
<dbReference type="PANTHER" id="PTHR32502:SF28">
    <property type="entry name" value="PHOSPHOTRANSFERASE SYSTEM SUGAR-SPECIFIC EIIC COMPONENT"/>
    <property type="match status" value="1"/>
</dbReference>
<dbReference type="GO" id="GO:0005886">
    <property type="term" value="C:plasma membrane"/>
    <property type="evidence" value="ECO:0007669"/>
    <property type="project" value="UniProtKB-SubCell"/>
</dbReference>
<comment type="subcellular location">
    <subcellularLocation>
        <location evidence="1">Cell membrane</location>
        <topology evidence="1">Multi-pass membrane protein</topology>
    </subcellularLocation>
</comment>
<keyword evidence="11" id="KW-0808">Transferase</keyword>
<feature type="compositionally biased region" description="Acidic residues" evidence="9">
    <location>
        <begin position="292"/>
        <end position="303"/>
    </location>
</feature>
<dbReference type="STRING" id="1423758.FC41_GL000629"/>
<evidence type="ECO:0000256" key="3">
    <source>
        <dbReference type="ARBA" id="ARBA00022475"/>
    </source>
</evidence>
<evidence type="ECO:0000256" key="7">
    <source>
        <dbReference type="ARBA" id="ARBA00022989"/>
    </source>
</evidence>
<keyword evidence="7 10" id="KW-1133">Transmembrane helix</keyword>
<dbReference type="PROSITE" id="PS51106">
    <property type="entry name" value="PTS_EIIC_TYPE_4"/>
    <property type="match status" value="1"/>
</dbReference>
<keyword evidence="6 10" id="KW-0812">Transmembrane</keyword>
<keyword evidence="2" id="KW-0813">Transport</keyword>
<evidence type="ECO:0000256" key="8">
    <source>
        <dbReference type="ARBA" id="ARBA00023136"/>
    </source>
</evidence>
<dbReference type="PROSITE" id="PS00018">
    <property type="entry name" value="EF_HAND_1"/>
    <property type="match status" value="1"/>
</dbReference>
<accession>I7IVV6</accession>
<dbReference type="RefSeq" id="WP_008471093.1">
    <property type="nucleotide sequence ID" value="NZ_AYZP01000014.1"/>
</dbReference>
<protein>
    <submittedName>
        <fullName evidence="11">Phosphoenolpyruvate-dependent sugar phosphotransferase system EIIC, mannose specific</fullName>
    </submittedName>
</protein>
<dbReference type="GO" id="GO:0016740">
    <property type="term" value="F:transferase activity"/>
    <property type="evidence" value="ECO:0007669"/>
    <property type="project" value="UniProtKB-KW"/>
</dbReference>
<evidence type="ECO:0000256" key="10">
    <source>
        <dbReference type="SAM" id="Phobius"/>
    </source>
</evidence>
<feature type="transmembrane region" description="Helical" evidence="10">
    <location>
        <begin position="210"/>
        <end position="230"/>
    </location>
</feature>
<dbReference type="InterPro" id="IPR050303">
    <property type="entry name" value="GatZ_KbaZ_carbometab"/>
</dbReference>
<evidence type="ECO:0000256" key="2">
    <source>
        <dbReference type="ARBA" id="ARBA00022448"/>
    </source>
</evidence>
<name>I7IVV6_9LACO</name>
<reference evidence="11 12" key="1">
    <citation type="submission" date="2012-06" db="EMBL/GenBank/DDBJ databases">
        <title>Draft Genome Sequence of Lactobacillus hominis Strain CRBIP 24.179T, isolated from human intestine.</title>
        <authorList>
            <person name="Cousin S."/>
            <person name="Ma L."/>
            <person name="Bizet C."/>
            <person name="Loux V."/>
            <person name="Bouchier C."/>
            <person name="Clermont D."/>
            <person name="Creno S."/>
        </authorList>
    </citation>
    <scope>NUCLEOTIDE SEQUENCE [LARGE SCALE GENOMIC DNA]</scope>
    <source>
        <strain evidence="12">CRBIP 24.179T</strain>
    </source>
</reference>
<evidence type="ECO:0000256" key="5">
    <source>
        <dbReference type="ARBA" id="ARBA00022683"/>
    </source>
</evidence>
<evidence type="ECO:0000313" key="11">
    <source>
        <dbReference type="EMBL" id="CCI82108.1"/>
    </source>
</evidence>
<dbReference type="InterPro" id="IPR018247">
    <property type="entry name" value="EF_Hand_1_Ca_BS"/>
</dbReference>
<dbReference type="Proteomes" id="UP000009320">
    <property type="component" value="Unassembled WGS sequence"/>
</dbReference>
<evidence type="ECO:0000256" key="9">
    <source>
        <dbReference type="SAM" id="MobiDB-lite"/>
    </source>
</evidence>
<gene>
    <name evidence="11" type="ORF">BN55_02035</name>
</gene>
<dbReference type="PATRIC" id="fig|1423758.3.peg.635"/>
<dbReference type="eggNOG" id="COG3715">
    <property type="taxonomic scope" value="Bacteria"/>
</dbReference>
<dbReference type="GO" id="GO:0009401">
    <property type="term" value="P:phosphoenolpyruvate-dependent sugar phosphotransferase system"/>
    <property type="evidence" value="ECO:0007669"/>
    <property type="project" value="UniProtKB-KW"/>
</dbReference>
<dbReference type="AlphaFoldDB" id="I7IVV6"/>
<dbReference type="InterPro" id="IPR004700">
    <property type="entry name" value="PTS_IIC_man"/>
</dbReference>
<keyword evidence="4" id="KW-0762">Sugar transport</keyword>
<keyword evidence="3" id="KW-1003">Cell membrane</keyword>
<evidence type="ECO:0000313" key="12">
    <source>
        <dbReference type="Proteomes" id="UP000009320"/>
    </source>
</evidence>
<evidence type="ECO:0000256" key="6">
    <source>
        <dbReference type="ARBA" id="ARBA00022692"/>
    </source>
</evidence>
<comment type="caution">
    <text evidence="11">The sequence shown here is derived from an EMBL/GenBank/DDBJ whole genome shotgun (WGS) entry which is preliminary data.</text>
</comment>